<reference evidence="2 3" key="1">
    <citation type="submission" date="2017-11" db="EMBL/GenBank/DDBJ databases">
        <title>The genome of Rhizophagus clarus HR1 reveals common genetic basis of auxotrophy among arbuscular mycorrhizal fungi.</title>
        <authorList>
            <person name="Kobayashi Y."/>
        </authorList>
    </citation>
    <scope>NUCLEOTIDE SEQUENCE [LARGE SCALE GENOMIC DNA]</scope>
    <source>
        <strain evidence="2 3">HR1</strain>
    </source>
</reference>
<feature type="compositionally biased region" description="Basic and acidic residues" evidence="1">
    <location>
        <begin position="8"/>
        <end position="43"/>
    </location>
</feature>
<dbReference type="EMBL" id="BEXD01003906">
    <property type="protein sequence ID" value="GBC03777.1"/>
    <property type="molecule type" value="Genomic_DNA"/>
</dbReference>
<comment type="caution">
    <text evidence="2">The sequence shown here is derived from an EMBL/GenBank/DDBJ whole genome shotgun (WGS) entry which is preliminary data.</text>
</comment>
<feature type="region of interest" description="Disordered" evidence="1">
    <location>
        <begin position="1"/>
        <end position="60"/>
    </location>
</feature>
<proteinExistence type="predicted"/>
<protein>
    <submittedName>
        <fullName evidence="2">Uncharacterized protein</fullName>
    </submittedName>
</protein>
<organism evidence="2 3">
    <name type="scientific">Rhizophagus clarus</name>
    <dbReference type="NCBI Taxonomy" id="94130"/>
    <lineage>
        <taxon>Eukaryota</taxon>
        <taxon>Fungi</taxon>
        <taxon>Fungi incertae sedis</taxon>
        <taxon>Mucoromycota</taxon>
        <taxon>Glomeromycotina</taxon>
        <taxon>Glomeromycetes</taxon>
        <taxon>Glomerales</taxon>
        <taxon>Glomeraceae</taxon>
        <taxon>Rhizophagus</taxon>
    </lineage>
</organism>
<keyword evidence="3" id="KW-1185">Reference proteome</keyword>
<dbReference type="AlphaFoldDB" id="A0A2Z6SEJ4"/>
<accession>A0A2Z6SEJ4</accession>
<evidence type="ECO:0000313" key="2">
    <source>
        <dbReference type="EMBL" id="GBC03777.1"/>
    </source>
</evidence>
<name>A0A2Z6SEJ4_9GLOM</name>
<gene>
    <name evidence="2" type="ORF">RclHR1_05310004</name>
</gene>
<dbReference type="Proteomes" id="UP000247702">
    <property type="component" value="Unassembled WGS sequence"/>
</dbReference>
<sequence>MNIFPQSKMKEILREKEKRREQEERNTEKRRENERRENNKDREENENDENVLPDEKHDQTFGIKCCRMKGMTRLLKLSVAGRKA</sequence>
<evidence type="ECO:0000313" key="3">
    <source>
        <dbReference type="Proteomes" id="UP000247702"/>
    </source>
</evidence>
<evidence type="ECO:0000256" key="1">
    <source>
        <dbReference type="SAM" id="MobiDB-lite"/>
    </source>
</evidence>